<evidence type="ECO:0000256" key="1">
    <source>
        <dbReference type="SAM" id="MobiDB-lite"/>
    </source>
</evidence>
<feature type="region of interest" description="Disordered" evidence="1">
    <location>
        <begin position="62"/>
        <end position="99"/>
    </location>
</feature>
<protein>
    <submittedName>
        <fullName evidence="2">Unannotated protein</fullName>
    </submittedName>
</protein>
<dbReference type="AlphaFoldDB" id="A0A6J7BKQ9"/>
<dbReference type="EMBL" id="CAFBAA010000070">
    <property type="protein sequence ID" value="CAB4845544.1"/>
    <property type="molecule type" value="Genomic_DNA"/>
</dbReference>
<reference evidence="2" key="1">
    <citation type="submission" date="2020-05" db="EMBL/GenBank/DDBJ databases">
        <authorList>
            <person name="Chiriac C."/>
            <person name="Salcher M."/>
            <person name="Ghai R."/>
            <person name="Kavagutti S V."/>
        </authorList>
    </citation>
    <scope>NUCLEOTIDE SEQUENCE</scope>
</reference>
<feature type="compositionally biased region" description="Polar residues" evidence="1">
    <location>
        <begin position="62"/>
        <end position="71"/>
    </location>
</feature>
<proteinExistence type="predicted"/>
<gene>
    <name evidence="2" type="ORF">UFOPK3266_01667</name>
</gene>
<accession>A0A6J7BKQ9</accession>
<sequence>MPAVLHTAPSGASDPPRIVIPPVAANGFSTEYKMSPSAAGGAISAKFSAIVLPVTVRQSPCNNPASRSARITTGIPPTLSTSVITKRPNGLRSPRSGTRAPIRLKSSSVRSTSASCAIASKCSTAFVDPPSAITTVIAFSKAFLVRMSRAVIP</sequence>
<name>A0A6J7BKQ9_9ZZZZ</name>
<evidence type="ECO:0000313" key="2">
    <source>
        <dbReference type="EMBL" id="CAB4845544.1"/>
    </source>
</evidence>
<organism evidence="2">
    <name type="scientific">freshwater metagenome</name>
    <dbReference type="NCBI Taxonomy" id="449393"/>
    <lineage>
        <taxon>unclassified sequences</taxon>
        <taxon>metagenomes</taxon>
        <taxon>ecological metagenomes</taxon>
    </lineage>
</organism>